<dbReference type="EMBL" id="VTWU01000004">
    <property type="protein sequence ID" value="KAA9332155.1"/>
    <property type="molecule type" value="Genomic_DNA"/>
</dbReference>
<name>A0A7L4ZXD5_9BACT</name>
<comment type="caution">
    <text evidence="1">The sequence shown here is derived from an EMBL/GenBank/DDBJ whole genome shotgun (WGS) entry which is preliminary data.</text>
</comment>
<evidence type="ECO:0000313" key="2">
    <source>
        <dbReference type="Proteomes" id="UP000326380"/>
    </source>
</evidence>
<reference evidence="1 2" key="1">
    <citation type="submission" date="2019-09" db="EMBL/GenBank/DDBJ databases">
        <title>Genome sequence of Hymenobacter sp. M3.</title>
        <authorList>
            <person name="Srinivasan S."/>
        </authorList>
    </citation>
    <scope>NUCLEOTIDE SEQUENCE [LARGE SCALE GENOMIC DNA]</scope>
    <source>
        <strain evidence="1 2">M3</strain>
    </source>
</reference>
<dbReference type="RefSeq" id="WP_151079097.1">
    <property type="nucleotide sequence ID" value="NZ_CP047647.1"/>
</dbReference>
<keyword evidence="2" id="KW-1185">Reference proteome</keyword>
<dbReference type="Pfam" id="PF04222">
    <property type="entry name" value="DUF416"/>
    <property type="match status" value="1"/>
</dbReference>
<dbReference type="InterPro" id="IPR023381">
    <property type="entry name" value="YP001051499.1-like_dom_sf"/>
</dbReference>
<dbReference type="AlphaFoldDB" id="A0A7L4ZXD5"/>
<sequence length="196" mass="21546">MQDDIETQITGLSDKQKAVFAGLVCERLLPQYEAFCKAANWGSPAVYERGLEILYNSSLGEFHRAEAAALLEKLELVQPGLTDFTTPLTAYALDACIALEEALQFLIDKQESHLHNCATAATDSVEAFVQEYRSLSSDRRDAHAIVAADAFMQAELARQHRLLDALLALPDFDSADIHALRRLNGAGGIIDAAWLR</sequence>
<dbReference type="Proteomes" id="UP000326380">
    <property type="component" value="Unassembled WGS sequence"/>
</dbReference>
<dbReference type="InterPro" id="IPR007338">
    <property type="entry name" value="DUF416"/>
</dbReference>
<accession>A0A7L4ZXD5</accession>
<protein>
    <submittedName>
        <fullName evidence="1">DUF416 family protein</fullName>
    </submittedName>
</protein>
<evidence type="ECO:0000313" key="1">
    <source>
        <dbReference type="EMBL" id="KAA9332155.1"/>
    </source>
</evidence>
<gene>
    <name evidence="1" type="ORF">F0P96_11755</name>
</gene>
<dbReference type="Gene3D" id="1.20.1590.10">
    <property type="entry name" value="YP_001051499.1 domain like"/>
    <property type="match status" value="1"/>
</dbReference>
<organism evidence="1 2">
    <name type="scientific">Hymenobacter busanensis</name>
    <dbReference type="NCBI Taxonomy" id="2607656"/>
    <lineage>
        <taxon>Bacteria</taxon>
        <taxon>Pseudomonadati</taxon>
        <taxon>Bacteroidota</taxon>
        <taxon>Cytophagia</taxon>
        <taxon>Cytophagales</taxon>
        <taxon>Hymenobacteraceae</taxon>
        <taxon>Hymenobacter</taxon>
    </lineage>
</organism>
<proteinExistence type="predicted"/>